<reference evidence="2" key="3">
    <citation type="submission" date="2015-04" db="UniProtKB">
        <authorList>
            <consortium name="EnsemblPlants"/>
        </authorList>
    </citation>
    <scope>IDENTIFICATION</scope>
    <source>
        <strain evidence="2">cv. Jemalong A17</strain>
    </source>
</reference>
<evidence type="ECO:0000313" key="2">
    <source>
        <dbReference type="EnsemblPlants" id="AES59976"/>
    </source>
</evidence>
<dbReference type="EMBL" id="CM001217">
    <property type="protein sequence ID" value="AES59976.2"/>
    <property type="molecule type" value="Genomic_DNA"/>
</dbReference>
<proteinExistence type="predicted"/>
<accession>A0A0C3ULI9</accession>
<evidence type="ECO:0000313" key="3">
    <source>
        <dbReference type="Proteomes" id="UP000002051"/>
    </source>
</evidence>
<dbReference type="AlphaFoldDB" id="G7IBE2"/>
<organism evidence="1 3">
    <name type="scientific">Medicago truncatula</name>
    <name type="common">Barrel medic</name>
    <name type="synonym">Medicago tribuloides</name>
    <dbReference type="NCBI Taxonomy" id="3880"/>
    <lineage>
        <taxon>Eukaryota</taxon>
        <taxon>Viridiplantae</taxon>
        <taxon>Streptophyta</taxon>
        <taxon>Embryophyta</taxon>
        <taxon>Tracheophyta</taxon>
        <taxon>Spermatophyta</taxon>
        <taxon>Magnoliopsida</taxon>
        <taxon>eudicotyledons</taxon>
        <taxon>Gunneridae</taxon>
        <taxon>Pentapetalae</taxon>
        <taxon>rosids</taxon>
        <taxon>fabids</taxon>
        <taxon>Fabales</taxon>
        <taxon>Fabaceae</taxon>
        <taxon>Papilionoideae</taxon>
        <taxon>50 kb inversion clade</taxon>
        <taxon>NPAAA clade</taxon>
        <taxon>Hologalegina</taxon>
        <taxon>IRL clade</taxon>
        <taxon>Trifolieae</taxon>
        <taxon>Medicago</taxon>
    </lineage>
</organism>
<dbReference type="HOGENOM" id="CLU_2725927_0_0_1"/>
<reference evidence="1 3" key="1">
    <citation type="journal article" date="2011" name="Nature">
        <title>The Medicago genome provides insight into the evolution of rhizobial symbioses.</title>
        <authorList>
            <person name="Young N.D."/>
            <person name="Debelle F."/>
            <person name="Oldroyd G.E."/>
            <person name="Geurts R."/>
            <person name="Cannon S.B."/>
            <person name="Udvardi M.K."/>
            <person name="Benedito V.A."/>
            <person name="Mayer K.F."/>
            <person name="Gouzy J."/>
            <person name="Schoof H."/>
            <person name="Van de Peer Y."/>
            <person name="Proost S."/>
            <person name="Cook D.R."/>
            <person name="Meyers B.C."/>
            <person name="Spannagl M."/>
            <person name="Cheung F."/>
            <person name="De Mita S."/>
            <person name="Krishnakumar V."/>
            <person name="Gundlach H."/>
            <person name="Zhou S."/>
            <person name="Mudge J."/>
            <person name="Bharti A.K."/>
            <person name="Murray J.D."/>
            <person name="Naoumkina M.A."/>
            <person name="Rosen B."/>
            <person name="Silverstein K.A."/>
            <person name="Tang H."/>
            <person name="Rombauts S."/>
            <person name="Zhao P.X."/>
            <person name="Zhou P."/>
            <person name="Barbe V."/>
            <person name="Bardou P."/>
            <person name="Bechner M."/>
            <person name="Bellec A."/>
            <person name="Berger A."/>
            <person name="Berges H."/>
            <person name="Bidwell S."/>
            <person name="Bisseling T."/>
            <person name="Choisne N."/>
            <person name="Couloux A."/>
            <person name="Denny R."/>
            <person name="Deshpande S."/>
            <person name="Dai X."/>
            <person name="Doyle J.J."/>
            <person name="Dudez A.M."/>
            <person name="Farmer A.D."/>
            <person name="Fouteau S."/>
            <person name="Franken C."/>
            <person name="Gibelin C."/>
            <person name="Gish J."/>
            <person name="Goldstein S."/>
            <person name="Gonzalez A.J."/>
            <person name="Green P.J."/>
            <person name="Hallab A."/>
            <person name="Hartog M."/>
            <person name="Hua A."/>
            <person name="Humphray S.J."/>
            <person name="Jeong D.H."/>
            <person name="Jing Y."/>
            <person name="Jocker A."/>
            <person name="Kenton S.M."/>
            <person name="Kim D.J."/>
            <person name="Klee K."/>
            <person name="Lai H."/>
            <person name="Lang C."/>
            <person name="Lin S."/>
            <person name="Macmil S.L."/>
            <person name="Magdelenat G."/>
            <person name="Matthews L."/>
            <person name="McCorrison J."/>
            <person name="Monaghan E.L."/>
            <person name="Mun J.H."/>
            <person name="Najar F.Z."/>
            <person name="Nicholson C."/>
            <person name="Noirot C."/>
            <person name="O'Bleness M."/>
            <person name="Paule C.R."/>
            <person name="Poulain J."/>
            <person name="Prion F."/>
            <person name="Qin B."/>
            <person name="Qu C."/>
            <person name="Retzel E.F."/>
            <person name="Riddle C."/>
            <person name="Sallet E."/>
            <person name="Samain S."/>
            <person name="Samson N."/>
            <person name="Sanders I."/>
            <person name="Saurat O."/>
            <person name="Scarpelli C."/>
            <person name="Schiex T."/>
            <person name="Segurens B."/>
            <person name="Severin A.J."/>
            <person name="Sherrier D.J."/>
            <person name="Shi R."/>
            <person name="Sims S."/>
            <person name="Singer S.R."/>
            <person name="Sinharoy S."/>
            <person name="Sterck L."/>
            <person name="Viollet A."/>
            <person name="Wang B.B."/>
            <person name="Wang K."/>
            <person name="Wang M."/>
            <person name="Wang X."/>
            <person name="Warfsmann J."/>
            <person name="Weissenbach J."/>
            <person name="White D.D."/>
            <person name="White J.D."/>
            <person name="Wiley G.B."/>
            <person name="Wincker P."/>
            <person name="Xing Y."/>
            <person name="Yang L."/>
            <person name="Yao Z."/>
            <person name="Ying F."/>
            <person name="Zhai J."/>
            <person name="Zhou L."/>
            <person name="Zuber A."/>
            <person name="Denarie J."/>
            <person name="Dixon R.A."/>
            <person name="May G.D."/>
            <person name="Schwartz D.C."/>
            <person name="Rogers J."/>
            <person name="Quetier F."/>
            <person name="Town C.D."/>
            <person name="Roe B.A."/>
        </authorList>
    </citation>
    <scope>NUCLEOTIDE SEQUENCE [LARGE SCALE GENOMIC DNA]</scope>
    <source>
        <strain evidence="1">A17</strain>
        <strain evidence="2 3">cv. Jemalong A17</strain>
    </source>
</reference>
<name>G7IBE2_MEDTR</name>
<accession>G7IBE2</accession>
<sequence>MLKYTILMIKNLFVQQSLILQHYFYNLNQLLNKLKFYITGSFLLNYISIFVHSKNTWLKEALENRSYLTYNV</sequence>
<evidence type="ECO:0000313" key="1">
    <source>
        <dbReference type="EMBL" id="AES59976.2"/>
    </source>
</evidence>
<dbReference type="EnsemblPlants" id="AES59976">
    <property type="protein sequence ID" value="AES59976"/>
    <property type="gene ID" value="MTR_1g038540"/>
</dbReference>
<keyword evidence="3" id="KW-1185">Reference proteome</keyword>
<dbReference type="PaxDb" id="3880-AES59976"/>
<reference evidence="1 3" key="2">
    <citation type="journal article" date="2014" name="BMC Genomics">
        <title>An improved genome release (version Mt4.0) for the model legume Medicago truncatula.</title>
        <authorList>
            <person name="Tang H."/>
            <person name="Krishnakumar V."/>
            <person name="Bidwell S."/>
            <person name="Rosen B."/>
            <person name="Chan A."/>
            <person name="Zhou S."/>
            <person name="Gentzbittel L."/>
            <person name="Childs K.L."/>
            <person name="Yandell M."/>
            <person name="Gundlach H."/>
            <person name="Mayer K.F."/>
            <person name="Schwartz D.C."/>
            <person name="Town C.D."/>
        </authorList>
    </citation>
    <scope>GENOME REANNOTATION</scope>
    <source>
        <strain evidence="2 3">cv. Jemalong A17</strain>
    </source>
</reference>
<dbReference type="Proteomes" id="UP000002051">
    <property type="component" value="Unassembled WGS sequence"/>
</dbReference>
<gene>
    <name evidence="1" type="ordered locus">MTR_1g038540</name>
</gene>
<protein>
    <submittedName>
        <fullName evidence="1 2">Uncharacterized protein</fullName>
    </submittedName>
</protein>